<proteinExistence type="predicted"/>
<feature type="compositionally biased region" description="Basic and acidic residues" evidence="2">
    <location>
        <begin position="612"/>
        <end position="623"/>
    </location>
</feature>
<evidence type="ECO:0000256" key="3">
    <source>
        <dbReference type="SAM" id="Phobius"/>
    </source>
</evidence>
<feature type="transmembrane region" description="Helical" evidence="3">
    <location>
        <begin position="523"/>
        <end position="546"/>
    </location>
</feature>
<keyword evidence="3" id="KW-0812">Transmembrane</keyword>
<keyword evidence="3" id="KW-0472">Membrane</keyword>
<reference evidence="4" key="1">
    <citation type="journal article" date="2021" name="Arch. Virol.">
        <title>Molecular characterization of a novel partitivirus hosted by the false morel mushroom Gyromitra esculenta.</title>
        <authorList>
            <person name="Sahin E."/>
            <person name="Keskin E."/>
            <person name="Akata I."/>
        </authorList>
    </citation>
    <scope>NUCLEOTIDE SEQUENCE</scope>
    <source>
        <strain evidence="4">ANK_VIR-104</strain>
    </source>
</reference>
<sequence>MLGTPTNMEDRTELRFISTLAEAASLKNTVVIDKAFKTHRIFFRQRSSENNGWHISFKTKKGTVAISFKIIPELEDSAADPTDGKDVEYIIRDVDRESETKLAGMNIRFLFRPFLTWLDARGLLEDANWDPEITWKTCVAGGAPPKELAIQEGCLVPHICESLTKMMEAIDVSAFPLKGRLINFITMLNWDDDDEAIDVKKLTLKGRKLVISLLIEIHIQWTYNQFGPIEHTMSKVGFYSSTEKPQWGPSNAVMHMKLLMETGAECWKDCYGDKPDTNPAEFDIITEHAEFKANRMALASTGMTSILQRVNAQKKKNTQAHKEDKTLEELKKVKEQLAKVMANDPASSAVSYAEAAKAATEKEKAIRDKMSQASAEEKETLNKELKLARQEKDAARVLAKEAQDKESVRIAEIAALKKAKAEADASAKLAKAIAETRERVLKTIHQSQIASSEGASHLGITDINALINTTTNEVMDWATNADKAGGSVTEHQITQEYEERFMRKAKAELGVHKVNKKSKIRRILNTAAAVLWTPVSAVLGLGYGIGTAFNFFVDEDEKNDDSFPKQIMNAAVTGAICFVGAPALSVMGAWRGNDFETFGFFGKPSRGKKAKSTKDETKPKEPLEGENENQEDPGAPPGKPWWKFW</sequence>
<evidence type="ECO:0000256" key="2">
    <source>
        <dbReference type="SAM" id="MobiDB-lite"/>
    </source>
</evidence>
<protein>
    <submittedName>
        <fullName evidence="4">Uncharacterized protein</fullName>
    </submittedName>
</protein>
<organism evidence="4 5">
    <name type="scientific">Morchella esculenta fusarivirus 1</name>
    <dbReference type="NCBI Taxonomy" id="2830906"/>
    <lineage>
        <taxon>Viruses</taxon>
        <taxon>Riboviria</taxon>
        <taxon>Orthornavirae</taxon>
        <taxon>Pisuviricota</taxon>
        <taxon>Duplopiviricetes</taxon>
        <taxon>Durnavirales</taxon>
        <taxon>Fusariviridae</taxon>
    </lineage>
</organism>
<keyword evidence="3" id="KW-1133">Transmembrane helix</keyword>
<name>A0AAE7RAW9_9VIRU</name>
<evidence type="ECO:0000313" key="5">
    <source>
        <dbReference type="Proteomes" id="UP001258310"/>
    </source>
</evidence>
<keyword evidence="1" id="KW-0175">Coiled coil</keyword>
<dbReference type="Proteomes" id="UP001258310">
    <property type="component" value="Segment"/>
</dbReference>
<evidence type="ECO:0000256" key="1">
    <source>
        <dbReference type="SAM" id="Coils"/>
    </source>
</evidence>
<dbReference type="EMBL" id="MW965472">
    <property type="protein sequence ID" value="QUN00482.1"/>
    <property type="molecule type" value="Genomic_RNA"/>
</dbReference>
<evidence type="ECO:0000313" key="4">
    <source>
        <dbReference type="EMBL" id="QUN00482.1"/>
    </source>
</evidence>
<feature type="coiled-coil region" evidence="1">
    <location>
        <begin position="323"/>
        <end position="405"/>
    </location>
</feature>
<gene>
    <name evidence="4" type="primary">ORF4</name>
</gene>
<feature type="transmembrane region" description="Helical" evidence="3">
    <location>
        <begin position="566"/>
        <end position="590"/>
    </location>
</feature>
<feature type="region of interest" description="Disordered" evidence="2">
    <location>
        <begin position="604"/>
        <end position="645"/>
    </location>
</feature>
<accession>A0AAE7RAW9</accession>